<dbReference type="GO" id="GO:0007021">
    <property type="term" value="P:tubulin complex assembly"/>
    <property type="evidence" value="ECO:0007669"/>
    <property type="project" value="TreeGrafter"/>
</dbReference>
<dbReference type="PANTHER" id="PTHR15139">
    <property type="entry name" value="TUBULIN FOLDING COFACTOR C"/>
    <property type="match status" value="1"/>
</dbReference>
<proteinExistence type="predicted"/>
<dbReference type="Pfam" id="PF07986">
    <property type="entry name" value="TBCC"/>
    <property type="match status" value="1"/>
</dbReference>
<name>A0AAF0EKD2_9BASI</name>
<evidence type="ECO:0000259" key="2">
    <source>
        <dbReference type="Pfam" id="PF07986"/>
    </source>
</evidence>
<evidence type="ECO:0000256" key="1">
    <source>
        <dbReference type="SAM" id="MobiDB-lite"/>
    </source>
</evidence>
<sequence length="260" mass="27614">MDVSAAQAQAFFEHFPSRLDGACALLTLAIRAHVQQGEHERAVTALLEARQALQTHAHVLPAYDRQKYEAALADVQRTLHKAQPAAPFHFARSAPSVSAASAPAAPRPRATAPALPPSDTTVADKHDEVVRLAPISRAVHLHRLHACVVHLGDVQGSVLVDACTYCILLGTAWQCRVSHSHHLALGMDTRSPITLDASEAIRVSAAGAWHSEPDAPAPPVQDMDDAFGTGAHWAPLAPSAVAALRDILSDPPALRTHLAT</sequence>
<dbReference type="EMBL" id="CP119893">
    <property type="protein sequence ID" value="WFD26264.1"/>
    <property type="molecule type" value="Genomic_DNA"/>
</dbReference>
<protein>
    <recommendedName>
        <fullName evidence="2">Tubulin binding cofactor C-like domain-containing protein</fullName>
    </recommendedName>
</protein>
<evidence type="ECO:0000313" key="4">
    <source>
        <dbReference type="Proteomes" id="UP001213623"/>
    </source>
</evidence>
<dbReference type="Gene3D" id="2.160.20.70">
    <property type="match status" value="1"/>
</dbReference>
<dbReference type="InterPro" id="IPR016098">
    <property type="entry name" value="CAP/MinC_C"/>
</dbReference>
<feature type="compositionally biased region" description="Low complexity" evidence="1">
    <location>
        <begin position="99"/>
        <end position="113"/>
    </location>
</feature>
<accession>A0AAF0EKD2</accession>
<reference evidence="3" key="1">
    <citation type="submission" date="2023-03" db="EMBL/GenBank/DDBJ databases">
        <title>Mating type loci evolution in Malassezia.</title>
        <authorList>
            <person name="Coelho M.A."/>
        </authorList>
    </citation>
    <scope>NUCLEOTIDE SEQUENCE</scope>
    <source>
        <strain evidence="3">CBS 9557</strain>
    </source>
</reference>
<dbReference type="InterPro" id="IPR027684">
    <property type="entry name" value="TBCC"/>
</dbReference>
<organism evidence="3 4">
    <name type="scientific">Malassezia nana</name>
    <dbReference type="NCBI Taxonomy" id="180528"/>
    <lineage>
        <taxon>Eukaryota</taxon>
        <taxon>Fungi</taxon>
        <taxon>Dikarya</taxon>
        <taxon>Basidiomycota</taxon>
        <taxon>Ustilaginomycotina</taxon>
        <taxon>Malasseziomycetes</taxon>
        <taxon>Malasseziales</taxon>
        <taxon>Malasseziaceae</taxon>
        <taxon>Malassezia</taxon>
    </lineage>
</organism>
<dbReference type="AlphaFoldDB" id="A0AAF0EKD2"/>
<feature type="domain" description="Tubulin binding cofactor C-like" evidence="2">
    <location>
        <begin position="122"/>
        <end position="204"/>
    </location>
</feature>
<dbReference type="GO" id="GO:0007023">
    <property type="term" value="P:post-chaperonin tubulin folding pathway"/>
    <property type="evidence" value="ECO:0007669"/>
    <property type="project" value="InterPro"/>
</dbReference>
<feature type="region of interest" description="Disordered" evidence="1">
    <location>
        <begin position="99"/>
        <end position="123"/>
    </location>
</feature>
<dbReference type="InterPro" id="IPR012945">
    <property type="entry name" value="Tubulin-bd_cofactor_C_dom"/>
</dbReference>
<dbReference type="PANTHER" id="PTHR15139:SF0">
    <property type="entry name" value="TUBULIN-SPECIFIC CHAPERONE C"/>
    <property type="match status" value="1"/>
</dbReference>
<keyword evidence="4" id="KW-1185">Reference proteome</keyword>
<dbReference type="GO" id="GO:0005737">
    <property type="term" value="C:cytoplasm"/>
    <property type="evidence" value="ECO:0007669"/>
    <property type="project" value="TreeGrafter"/>
</dbReference>
<gene>
    <name evidence="3" type="ORF">MNAN1_001241</name>
</gene>
<evidence type="ECO:0000313" key="3">
    <source>
        <dbReference type="EMBL" id="WFD26264.1"/>
    </source>
</evidence>
<dbReference type="Proteomes" id="UP001213623">
    <property type="component" value="Chromosome 2"/>
</dbReference>